<feature type="domain" description="RNA polymerase sigma-70" evidence="5">
    <location>
        <begin position="25"/>
        <end position="38"/>
    </location>
</feature>
<dbReference type="Proteomes" id="UP000824214">
    <property type="component" value="Unassembled WGS sequence"/>
</dbReference>
<dbReference type="GO" id="GO:0016987">
    <property type="term" value="F:sigma factor activity"/>
    <property type="evidence" value="ECO:0007669"/>
    <property type="project" value="UniProtKB-KW"/>
</dbReference>
<evidence type="ECO:0000256" key="1">
    <source>
        <dbReference type="ARBA" id="ARBA00023015"/>
    </source>
</evidence>
<evidence type="ECO:0000313" key="7">
    <source>
        <dbReference type="Proteomes" id="UP000824214"/>
    </source>
</evidence>
<dbReference type="InterPro" id="IPR007627">
    <property type="entry name" value="RNA_pol_sigma70_r2"/>
</dbReference>
<proteinExistence type="predicted"/>
<name>A0A9D2LX45_9FIRM</name>
<dbReference type="PRINTS" id="PR00046">
    <property type="entry name" value="SIGMA70FCT"/>
</dbReference>
<keyword evidence="3" id="KW-0238">DNA-binding</keyword>
<dbReference type="SUPFAM" id="SSF88946">
    <property type="entry name" value="Sigma2 domain of RNA polymerase sigma factors"/>
    <property type="match status" value="1"/>
</dbReference>
<dbReference type="InterPro" id="IPR013324">
    <property type="entry name" value="RNA_pol_sigma_r3/r4-like"/>
</dbReference>
<dbReference type="InterPro" id="IPR007624">
    <property type="entry name" value="RNA_pol_sigma70_r3"/>
</dbReference>
<accession>A0A9D2LX45</accession>
<dbReference type="AlphaFoldDB" id="A0A9D2LX45"/>
<evidence type="ECO:0000313" key="6">
    <source>
        <dbReference type="EMBL" id="HJB36883.1"/>
    </source>
</evidence>
<evidence type="ECO:0000256" key="4">
    <source>
        <dbReference type="ARBA" id="ARBA00023163"/>
    </source>
</evidence>
<dbReference type="PANTHER" id="PTHR30385">
    <property type="entry name" value="SIGMA FACTOR F FLAGELLAR"/>
    <property type="match status" value="1"/>
</dbReference>
<dbReference type="Pfam" id="PF04539">
    <property type="entry name" value="Sigma70_r3"/>
    <property type="match status" value="1"/>
</dbReference>
<keyword evidence="2" id="KW-0731">Sigma factor</keyword>
<gene>
    <name evidence="6" type="ORF">H9942_02295</name>
</gene>
<organism evidence="6 7">
    <name type="scientific">Candidatus Acutalibacter ornithocaccae</name>
    <dbReference type="NCBI Taxonomy" id="2838416"/>
    <lineage>
        <taxon>Bacteria</taxon>
        <taxon>Bacillati</taxon>
        <taxon>Bacillota</taxon>
        <taxon>Clostridia</taxon>
        <taxon>Eubacteriales</taxon>
        <taxon>Acutalibacteraceae</taxon>
        <taxon>Acutalibacter</taxon>
    </lineage>
</organism>
<dbReference type="InterPro" id="IPR036388">
    <property type="entry name" value="WH-like_DNA-bd_sf"/>
</dbReference>
<dbReference type="InterPro" id="IPR007630">
    <property type="entry name" value="RNA_pol_sigma70_r4"/>
</dbReference>
<dbReference type="CDD" id="cd06171">
    <property type="entry name" value="Sigma70_r4"/>
    <property type="match status" value="1"/>
</dbReference>
<evidence type="ECO:0000256" key="2">
    <source>
        <dbReference type="ARBA" id="ARBA00023082"/>
    </source>
</evidence>
<dbReference type="Gene3D" id="1.10.10.10">
    <property type="entry name" value="Winged helix-like DNA-binding domain superfamily/Winged helix DNA-binding domain"/>
    <property type="match status" value="2"/>
</dbReference>
<dbReference type="PROSITE" id="PS00715">
    <property type="entry name" value="SIGMA70_1"/>
    <property type="match status" value="1"/>
</dbReference>
<dbReference type="GO" id="GO:0003677">
    <property type="term" value="F:DNA binding"/>
    <property type="evidence" value="ECO:0007669"/>
    <property type="project" value="UniProtKB-KW"/>
</dbReference>
<dbReference type="NCBIfam" id="TIGR02937">
    <property type="entry name" value="sigma70-ECF"/>
    <property type="match status" value="1"/>
</dbReference>
<dbReference type="Pfam" id="PF04542">
    <property type="entry name" value="Sigma70_r2"/>
    <property type="match status" value="1"/>
</dbReference>
<dbReference type="InterPro" id="IPR000943">
    <property type="entry name" value="RNA_pol_sigma70"/>
</dbReference>
<dbReference type="GO" id="GO:0006352">
    <property type="term" value="P:DNA-templated transcription initiation"/>
    <property type="evidence" value="ECO:0007669"/>
    <property type="project" value="InterPro"/>
</dbReference>
<dbReference type="InterPro" id="IPR014284">
    <property type="entry name" value="RNA_pol_sigma-70_dom"/>
</dbReference>
<dbReference type="SUPFAM" id="SSF88659">
    <property type="entry name" value="Sigma3 and sigma4 domains of RNA polymerase sigma factors"/>
    <property type="match status" value="2"/>
</dbReference>
<reference evidence="6" key="2">
    <citation type="submission" date="2021-04" db="EMBL/GenBank/DDBJ databases">
        <authorList>
            <person name="Gilroy R."/>
        </authorList>
    </citation>
    <scope>NUCLEOTIDE SEQUENCE</scope>
    <source>
        <strain evidence="6">ChiBcolR8-3208</strain>
    </source>
</reference>
<sequence>MVEENIGLAHLCARRFLGRGMEYDDLFQAGCVGLLKAVENFDTSRGVKFSTYAVPVILGEIRRLFRDGGALRVSRGLRDLSRKALEEADKLRQETGESPGVAQIAQRLGVPVEKTALALGVGQAPMSLTDGEEGGDLDIPVEAPEERMTERMTLYQILHTLEERDQKLIRCRYFQGKTQSQTAAELGMTQVQVSRREKKLLAYMRAAFDQ</sequence>
<keyword evidence="4" id="KW-0804">Transcription</keyword>
<dbReference type="InterPro" id="IPR013325">
    <property type="entry name" value="RNA_pol_sigma_r2"/>
</dbReference>
<dbReference type="Pfam" id="PF04545">
    <property type="entry name" value="Sigma70_r4"/>
    <property type="match status" value="1"/>
</dbReference>
<reference evidence="6" key="1">
    <citation type="journal article" date="2021" name="PeerJ">
        <title>Extensive microbial diversity within the chicken gut microbiome revealed by metagenomics and culture.</title>
        <authorList>
            <person name="Gilroy R."/>
            <person name="Ravi A."/>
            <person name="Getino M."/>
            <person name="Pursley I."/>
            <person name="Horton D.L."/>
            <person name="Alikhan N.F."/>
            <person name="Baker D."/>
            <person name="Gharbi K."/>
            <person name="Hall N."/>
            <person name="Watson M."/>
            <person name="Adriaenssens E.M."/>
            <person name="Foster-Nyarko E."/>
            <person name="Jarju S."/>
            <person name="Secka A."/>
            <person name="Antonio M."/>
            <person name="Oren A."/>
            <person name="Chaudhuri R.R."/>
            <person name="La Ragione R."/>
            <person name="Hildebrand F."/>
            <person name="Pallen M.J."/>
        </authorList>
    </citation>
    <scope>NUCLEOTIDE SEQUENCE</scope>
    <source>
        <strain evidence="6">ChiBcolR8-3208</strain>
    </source>
</reference>
<evidence type="ECO:0000259" key="5">
    <source>
        <dbReference type="PROSITE" id="PS00715"/>
    </source>
</evidence>
<evidence type="ECO:0000256" key="3">
    <source>
        <dbReference type="ARBA" id="ARBA00023125"/>
    </source>
</evidence>
<dbReference type="Gene3D" id="1.20.120.1810">
    <property type="match status" value="1"/>
</dbReference>
<comment type="caution">
    <text evidence="6">The sequence shown here is derived from an EMBL/GenBank/DDBJ whole genome shotgun (WGS) entry which is preliminary data.</text>
</comment>
<protein>
    <submittedName>
        <fullName evidence="6">Sigma-70 family RNA polymerase sigma factor</fullName>
    </submittedName>
</protein>
<keyword evidence="1" id="KW-0805">Transcription regulation</keyword>
<dbReference type="EMBL" id="DWXZ01000038">
    <property type="protein sequence ID" value="HJB36883.1"/>
    <property type="molecule type" value="Genomic_DNA"/>
</dbReference>
<dbReference type="PANTHER" id="PTHR30385:SF4">
    <property type="entry name" value="RNA POLYMERASE SIGMA-E FACTOR"/>
    <property type="match status" value="1"/>
</dbReference>